<sequence length="296" mass="32445">MSSKKGFTLTELLVVIAIIAILAAITFPVYAKVKDSAYRNSDSGHMNAIRSALLLYRFDQGGMPPALFGYATQYLAGPNAGAVIPADSAAVSFLYPRRVESVESFRPSFDRPALTDITTAVWPNQDPAPVPSEILDLNGDGVIDSADDDVNARQDLGPGSTVTRPKPDSTIDSTLGIIENIEAETGSTIKAYFYNVSGYDVATVPTAGGGTRTELRYTLFWTHWGRTTGNVHDDPRQLGYADPPANTIVTWNSFFRNYDQDGIPRHDKRDLVLFLGGDVRAVDSWDMSQRSWRYLP</sequence>
<dbReference type="AlphaFoldDB" id="A0A931PUT0"/>
<accession>A0A931PUT0</accession>
<feature type="transmembrane region" description="Helical" evidence="2">
    <location>
        <begin position="12"/>
        <end position="31"/>
    </location>
</feature>
<dbReference type="InterPro" id="IPR045584">
    <property type="entry name" value="Pilin-like"/>
</dbReference>
<dbReference type="GO" id="GO:0015627">
    <property type="term" value="C:type II protein secretion system complex"/>
    <property type="evidence" value="ECO:0007669"/>
    <property type="project" value="InterPro"/>
</dbReference>
<comment type="caution">
    <text evidence="3">The sequence shown here is derived from an EMBL/GenBank/DDBJ whole genome shotgun (WGS) entry which is preliminary data.</text>
</comment>
<keyword evidence="2" id="KW-0812">Transmembrane</keyword>
<dbReference type="Pfam" id="PF07963">
    <property type="entry name" value="N_methyl"/>
    <property type="match status" value="1"/>
</dbReference>
<protein>
    <submittedName>
        <fullName evidence="3">Prepilin-type N-terminal cleavage/methylation domain-containing protein</fullName>
    </submittedName>
</protein>
<dbReference type="PRINTS" id="PR00813">
    <property type="entry name" value="BCTERIALGSPG"/>
</dbReference>
<keyword evidence="2" id="KW-1133">Transmembrane helix</keyword>
<keyword evidence="1" id="KW-0488">Methylation</keyword>
<reference evidence="3" key="1">
    <citation type="submission" date="2020-07" db="EMBL/GenBank/DDBJ databases">
        <title>Huge and variable diversity of episymbiotic CPR bacteria and DPANN archaea in groundwater ecosystems.</title>
        <authorList>
            <person name="He C.Y."/>
            <person name="Keren R."/>
            <person name="Whittaker M."/>
            <person name="Farag I.F."/>
            <person name="Doudna J."/>
            <person name="Cate J.H.D."/>
            <person name="Banfield J.F."/>
        </authorList>
    </citation>
    <scope>NUCLEOTIDE SEQUENCE</scope>
    <source>
        <strain evidence="3">NC_groundwater_17_Pr7_B-0.1um_64_12</strain>
    </source>
</reference>
<evidence type="ECO:0000313" key="4">
    <source>
        <dbReference type="Proteomes" id="UP000727962"/>
    </source>
</evidence>
<dbReference type="Proteomes" id="UP000727962">
    <property type="component" value="Unassembled WGS sequence"/>
</dbReference>
<evidence type="ECO:0000256" key="1">
    <source>
        <dbReference type="ARBA" id="ARBA00022481"/>
    </source>
</evidence>
<dbReference type="InterPro" id="IPR012902">
    <property type="entry name" value="N_methyl_site"/>
</dbReference>
<dbReference type="GO" id="GO:0015628">
    <property type="term" value="P:protein secretion by the type II secretion system"/>
    <property type="evidence" value="ECO:0007669"/>
    <property type="project" value="InterPro"/>
</dbReference>
<dbReference type="EMBL" id="JACOSL010000001">
    <property type="protein sequence ID" value="MBI1755490.1"/>
    <property type="molecule type" value="Genomic_DNA"/>
</dbReference>
<dbReference type="SUPFAM" id="SSF54523">
    <property type="entry name" value="Pili subunits"/>
    <property type="match status" value="1"/>
</dbReference>
<name>A0A931PUT0_FIMGI</name>
<organism evidence="3 4">
    <name type="scientific">Fimbriimonas ginsengisoli</name>
    <dbReference type="NCBI Taxonomy" id="1005039"/>
    <lineage>
        <taxon>Bacteria</taxon>
        <taxon>Bacillati</taxon>
        <taxon>Armatimonadota</taxon>
        <taxon>Fimbriimonadia</taxon>
        <taxon>Fimbriimonadales</taxon>
        <taxon>Fimbriimonadaceae</taxon>
        <taxon>Fimbriimonas</taxon>
    </lineage>
</organism>
<gene>
    <name evidence="3" type="ORF">HYR64_00090</name>
</gene>
<keyword evidence="2" id="KW-0472">Membrane</keyword>
<dbReference type="PANTHER" id="PTHR30093">
    <property type="entry name" value="GENERAL SECRETION PATHWAY PROTEIN G"/>
    <property type="match status" value="1"/>
</dbReference>
<dbReference type="Gene3D" id="3.30.700.10">
    <property type="entry name" value="Glycoprotein, Type 4 Pilin"/>
    <property type="match status" value="1"/>
</dbReference>
<dbReference type="InterPro" id="IPR000983">
    <property type="entry name" value="Bac_GSPG_pilin"/>
</dbReference>
<evidence type="ECO:0000256" key="2">
    <source>
        <dbReference type="SAM" id="Phobius"/>
    </source>
</evidence>
<proteinExistence type="predicted"/>
<evidence type="ECO:0000313" key="3">
    <source>
        <dbReference type="EMBL" id="MBI1755490.1"/>
    </source>
</evidence>
<dbReference type="NCBIfam" id="TIGR02532">
    <property type="entry name" value="IV_pilin_GFxxxE"/>
    <property type="match status" value="1"/>
</dbReference>